<dbReference type="EMBL" id="QXTF01000004">
    <property type="protein sequence ID" value="RIX27031.1"/>
    <property type="molecule type" value="Genomic_DNA"/>
</dbReference>
<comment type="caution">
    <text evidence="2">The sequence shown here is derived from an EMBL/GenBank/DDBJ whole genome shotgun (WGS) entry which is preliminary data.</text>
</comment>
<evidence type="ECO:0000313" key="3">
    <source>
        <dbReference type="Proteomes" id="UP000285023"/>
    </source>
</evidence>
<dbReference type="RefSeq" id="WP_119533687.1">
    <property type="nucleotide sequence ID" value="NZ_QXTF01000004.1"/>
</dbReference>
<sequence>MWRNWFSAAVLSSLLGAFLMVAAPAIALLVRPVVIELDATGGGSSSSLEVVNDRNVAMTVEVKVSDLSLPEKGAPVLTASDGKDFLIFPTIAKVQPGGRQVFRVRYIGDPRLAKSKLFMFSTSELPLENDKTEKQAQLQVLYSINSVVAVRPSKATADIRVVDAKRATNDKGEAGLELTFTNDGAAHGFIGMANMSLQAGAWSKNLDRNEMGKAFGLGLIPAQSRRIMFVALADLPASGSIDATVKPGA</sequence>
<protein>
    <submittedName>
        <fullName evidence="2">Molecular chaperone</fullName>
    </submittedName>
</protein>
<feature type="domain" description="Pili assembly chaperone N-terminal" evidence="1">
    <location>
        <begin position="42"/>
        <end position="154"/>
    </location>
</feature>
<dbReference type="InterPro" id="IPR008962">
    <property type="entry name" value="PapD-like_sf"/>
</dbReference>
<dbReference type="InterPro" id="IPR013783">
    <property type="entry name" value="Ig-like_fold"/>
</dbReference>
<evidence type="ECO:0000259" key="1">
    <source>
        <dbReference type="Pfam" id="PF00345"/>
    </source>
</evidence>
<dbReference type="Gene3D" id="2.60.40.10">
    <property type="entry name" value="Immunoglobulins"/>
    <property type="match status" value="1"/>
</dbReference>
<accession>A0A418PYE4</accession>
<dbReference type="Proteomes" id="UP000285023">
    <property type="component" value="Unassembled WGS sequence"/>
</dbReference>
<dbReference type="AlphaFoldDB" id="A0A418PYE4"/>
<name>A0A418PYE4_9SPHN</name>
<reference evidence="2 3" key="1">
    <citation type="submission" date="2018-09" db="EMBL/GenBank/DDBJ databases">
        <title>Sphingomonas sp. DAC4.</title>
        <authorList>
            <person name="Seo T."/>
        </authorList>
    </citation>
    <scope>NUCLEOTIDE SEQUENCE [LARGE SCALE GENOMIC DNA]</scope>
    <source>
        <strain evidence="2 3">DAC4</strain>
    </source>
</reference>
<dbReference type="InterPro" id="IPR016147">
    <property type="entry name" value="Pili_assmbl_chaperone_N"/>
</dbReference>
<dbReference type="OrthoDB" id="369595at2"/>
<gene>
    <name evidence="2" type="ORF">D3M59_10775</name>
</gene>
<dbReference type="Pfam" id="PF00345">
    <property type="entry name" value="PapD_N"/>
    <property type="match status" value="1"/>
</dbReference>
<dbReference type="GO" id="GO:0071555">
    <property type="term" value="P:cell wall organization"/>
    <property type="evidence" value="ECO:0007669"/>
    <property type="project" value="InterPro"/>
</dbReference>
<keyword evidence="3" id="KW-1185">Reference proteome</keyword>
<evidence type="ECO:0000313" key="2">
    <source>
        <dbReference type="EMBL" id="RIX27031.1"/>
    </source>
</evidence>
<organism evidence="2 3">
    <name type="scientific">Sphingomonas edaphi</name>
    <dbReference type="NCBI Taxonomy" id="2315689"/>
    <lineage>
        <taxon>Bacteria</taxon>
        <taxon>Pseudomonadati</taxon>
        <taxon>Pseudomonadota</taxon>
        <taxon>Alphaproteobacteria</taxon>
        <taxon>Sphingomonadales</taxon>
        <taxon>Sphingomonadaceae</taxon>
        <taxon>Sphingomonas</taxon>
    </lineage>
</organism>
<dbReference type="GO" id="GO:0030288">
    <property type="term" value="C:outer membrane-bounded periplasmic space"/>
    <property type="evidence" value="ECO:0007669"/>
    <property type="project" value="InterPro"/>
</dbReference>
<proteinExistence type="predicted"/>
<dbReference type="SUPFAM" id="SSF49354">
    <property type="entry name" value="PapD-like"/>
    <property type="match status" value="1"/>
</dbReference>